<dbReference type="Gene3D" id="1.20.1270.60">
    <property type="entry name" value="Arfaptin homology (AH) domain/BAR domain"/>
    <property type="match status" value="1"/>
</dbReference>
<dbReference type="GeneTree" id="ENSGT00950000182824"/>
<dbReference type="SUPFAM" id="SSF103657">
    <property type="entry name" value="BAR/IMD domain-like"/>
    <property type="match status" value="1"/>
</dbReference>
<dbReference type="SUPFAM" id="SSF50044">
    <property type="entry name" value="SH3-domain"/>
    <property type="match status" value="1"/>
</dbReference>
<dbReference type="PROSITE" id="PS50238">
    <property type="entry name" value="RHOGAP"/>
    <property type="match status" value="1"/>
</dbReference>
<evidence type="ECO:0000259" key="10">
    <source>
        <dbReference type="PROSITE" id="PS51741"/>
    </source>
</evidence>
<feature type="region of interest" description="Disordered" evidence="7">
    <location>
        <begin position="1029"/>
        <end position="1063"/>
    </location>
</feature>
<evidence type="ECO:0000256" key="7">
    <source>
        <dbReference type="SAM" id="MobiDB-lite"/>
    </source>
</evidence>
<dbReference type="InterPro" id="IPR001452">
    <property type="entry name" value="SH3_domain"/>
</dbReference>
<keyword evidence="2" id="KW-0343">GTPase activation</keyword>
<evidence type="ECO:0000256" key="2">
    <source>
        <dbReference type="ARBA" id="ARBA00022468"/>
    </source>
</evidence>
<dbReference type="InterPro" id="IPR027267">
    <property type="entry name" value="AH/BAR_dom_sf"/>
</dbReference>
<evidence type="ECO:0000313" key="11">
    <source>
        <dbReference type="Ensembl" id="ENSEBUP00000003768.1"/>
    </source>
</evidence>
<dbReference type="Gene3D" id="1.10.555.10">
    <property type="entry name" value="Rho GTPase activation protein"/>
    <property type="match status" value="1"/>
</dbReference>
<keyword evidence="3" id="KW-0597">Phosphoprotein</keyword>
<dbReference type="CDD" id="cd11955">
    <property type="entry name" value="SH3_srGAP1-3"/>
    <property type="match status" value="1"/>
</dbReference>
<evidence type="ECO:0000256" key="5">
    <source>
        <dbReference type="PROSITE-ProRule" id="PRU00192"/>
    </source>
</evidence>
<name>A0A8C4N880_EPTBU</name>
<sequence>MISQPKYKKDKEIVSEFEAQVKEIRLQLGEQLRCLEQQSELRTQLLQDFQDFFRRRAELDMEYARGLDRLVERFHGRSRGTSTRDVAAHRRDQNMLSPVNCWHLLLNQTRRESHDRSTQSDIYLNNVAPRFGQIAEDSTRLFKKCREIGQQVQDEVLKVFGEVGMAMRTYHMYNAEYLAALSKLRDTEKQMGKTGEPAAGPVKLDEKTQRRGNLRKIEKMKEKCCDLGYHACLSRALKIYLSTEVNVDASRRTALCGVEQGVDALDPHGDKNRFMESLDTVFCCPQRFDFQSHMGDDLAQICAQSPMKFELMQRCQQLKCRLETLHLESEEVKKTLEATLQALTDLLAADSCDVAEAFQQSLSLESVRSAAESHTSKQHAAKRRANQHETENFYFIKFKDYLDRSGLITKLQAKHDLMQKALDENAMAESSSSGMSTSTMQRVRKPRPRSVFNVKLFNGDLETYVKDSGQAVPLVVESCIRFINLCGLQHQGIFRVPGSQAEVNEIKDEFEKGEDPLADDHNMHDIDSVAGVLKLYFRGLKNPLFPREKFSDFIACVQLENSYERALSIHKVILTLPPSVIVVMRYLFAFLNHLSQFSDENMMDAYNLAVCFGPTLMPVPDSEDQVSCQAPVNELMKSIIQLHEAVFPGPHEILGPIYEKCMMGEDFCDVITESVIPEETDQDMEPRSSDDESEPIEAIAKFDYVGRTARELSFKKGASLLLHSRASADWWEGRHNGVDGLIPHQYIVVQDTDDTFSDSLSQKGESEASSGPLQEDKASKHDVHSPIEHFQEAPYDRFRWRTDSSLSMHEIPRRGSDGRSPAHCPGGYSDGIPRTLSVPPPGLQSGMRVGSRRSAGIPPPLDSPERRRLGSTGSCVGIVGLQPFRGVAGTPESPTSRSSTSSSRHSSMDEPRPFLDMDMEDKRLELSGLREIQRQSSARHTPDLVLDTLDTLKQQPGPPVLSTFVVPPSSPGPRAGAPSVASMHSASTMVTGPGLAVNTSVRRSASSASEIMTTFRPVLEAKLSSQLKIQGSYKARPPAPPNAPAPSQARLGGGGTPPGSCTM</sequence>
<dbReference type="Pfam" id="PF00620">
    <property type="entry name" value="RhoGAP"/>
    <property type="match status" value="1"/>
</dbReference>
<accession>A0A8C4N880</accession>
<proteinExistence type="predicted"/>
<dbReference type="Gene3D" id="2.30.30.40">
    <property type="entry name" value="SH3 Domains"/>
    <property type="match status" value="1"/>
</dbReference>
<keyword evidence="12" id="KW-1185">Reference proteome</keyword>
<dbReference type="InterPro" id="IPR051627">
    <property type="entry name" value="SLIT-ROBO_RhoGAP"/>
</dbReference>
<keyword evidence="1 5" id="KW-0728">SH3 domain</keyword>
<dbReference type="InterPro" id="IPR000198">
    <property type="entry name" value="RhoGAP_dom"/>
</dbReference>
<evidence type="ECO:0000256" key="4">
    <source>
        <dbReference type="ARBA" id="ARBA00023054"/>
    </source>
</evidence>
<dbReference type="SUPFAM" id="SSF48350">
    <property type="entry name" value="GTPase activation domain, GAP"/>
    <property type="match status" value="1"/>
</dbReference>
<evidence type="ECO:0000259" key="8">
    <source>
        <dbReference type="PROSITE" id="PS50002"/>
    </source>
</evidence>
<dbReference type="Proteomes" id="UP000694388">
    <property type="component" value="Unplaced"/>
</dbReference>
<dbReference type="InterPro" id="IPR031160">
    <property type="entry name" value="F_BAR_dom"/>
</dbReference>
<reference evidence="11" key="2">
    <citation type="submission" date="2025-09" db="UniProtKB">
        <authorList>
            <consortium name="Ensembl"/>
        </authorList>
    </citation>
    <scope>IDENTIFICATION</scope>
</reference>
<dbReference type="OMA" id="EKQMGKT"/>
<evidence type="ECO:0000313" key="12">
    <source>
        <dbReference type="Proteomes" id="UP000694388"/>
    </source>
</evidence>
<protein>
    <submittedName>
        <fullName evidence="11">Uncharacterized protein</fullName>
    </submittedName>
</protein>
<dbReference type="InterPro" id="IPR001060">
    <property type="entry name" value="FCH_dom"/>
</dbReference>
<feature type="domain" description="Rho-GAP" evidence="9">
    <location>
        <begin position="459"/>
        <end position="647"/>
    </location>
</feature>
<reference evidence="11" key="1">
    <citation type="submission" date="2025-08" db="UniProtKB">
        <authorList>
            <consortium name="Ensembl"/>
        </authorList>
    </citation>
    <scope>IDENTIFICATION</scope>
</reference>
<dbReference type="PANTHER" id="PTHR14166">
    <property type="entry name" value="SLIT-ROBO RHO GTPASE ACTIVATING PROTEIN"/>
    <property type="match status" value="1"/>
</dbReference>
<evidence type="ECO:0000256" key="1">
    <source>
        <dbReference type="ARBA" id="ARBA00022443"/>
    </source>
</evidence>
<dbReference type="PROSITE" id="PS51741">
    <property type="entry name" value="F_BAR"/>
    <property type="match status" value="1"/>
</dbReference>
<dbReference type="Pfam" id="PF00611">
    <property type="entry name" value="FCH"/>
    <property type="match status" value="1"/>
</dbReference>
<dbReference type="Ensembl" id="ENSEBUT00000004159.1">
    <property type="protein sequence ID" value="ENSEBUP00000003768.1"/>
    <property type="gene ID" value="ENSEBUG00000002706.1"/>
</dbReference>
<dbReference type="FunFam" id="1.10.555.10:FF:000010">
    <property type="entry name" value="SLIT-ROBO Rho GTPase-activating protein 1 isoform 2"/>
    <property type="match status" value="1"/>
</dbReference>
<dbReference type="CDD" id="cd04383">
    <property type="entry name" value="RhoGAP_srGAP"/>
    <property type="match status" value="1"/>
</dbReference>
<dbReference type="InterPro" id="IPR008936">
    <property type="entry name" value="Rho_GTPase_activation_prot"/>
</dbReference>
<dbReference type="SMART" id="SM00055">
    <property type="entry name" value="FCH"/>
    <property type="match status" value="1"/>
</dbReference>
<dbReference type="InterPro" id="IPR036028">
    <property type="entry name" value="SH3-like_dom_sf"/>
</dbReference>
<organism evidence="11 12">
    <name type="scientific">Eptatretus burgeri</name>
    <name type="common">Inshore hagfish</name>
    <dbReference type="NCBI Taxonomy" id="7764"/>
    <lineage>
        <taxon>Eukaryota</taxon>
        <taxon>Metazoa</taxon>
        <taxon>Chordata</taxon>
        <taxon>Craniata</taxon>
        <taxon>Vertebrata</taxon>
        <taxon>Cyclostomata</taxon>
        <taxon>Myxini</taxon>
        <taxon>Myxiniformes</taxon>
        <taxon>Myxinidae</taxon>
        <taxon>Eptatretinae</taxon>
        <taxon>Eptatretus</taxon>
    </lineage>
</organism>
<feature type="region of interest" description="Disordered" evidence="7">
    <location>
        <begin position="809"/>
        <end position="914"/>
    </location>
</feature>
<feature type="compositionally biased region" description="Polar residues" evidence="7">
    <location>
        <begin position="757"/>
        <end position="772"/>
    </location>
</feature>
<evidence type="ECO:0000259" key="9">
    <source>
        <dbReference type="PROSITE" id="PS50238"/>
    </source>
</evidence>
<keyword evidence="4 6" id="KW-0175">Coiled coil</keyword>
<feature type="compositionally biased region" description="Basic and acidic residues" evidence="7">
    <location>
        <begin position="774"/>
        <end position="788"/>
    </location>
</feature>
<feature type="region of interest" description="Disordered" evidence="7">
    <location>
        <begin position="755"/>
        <end position="788"/>
    </location>
</feature>
<feature type="compositionally biased region" description="Low complexity" evidence="7">
    <location>
        <begin position="893"/>
        <end position="905"/>
    </location>
</feature>
<evidence type="ECO:0000256" key="6">
    <source>
        <dbReference type="PROSITE-ProRule" id="PRU01077"/>
    </source>
</evidence>
<dbReference type="SMART" id="SM00326">
    <property type="entry name" value="SH3"/>
    <property type="match status" value="1"/>
</dbReference>
<dbReference type="Pfam" id="PF00018">
    <property type="entry name" value="SH3_1"/>
    <property type="match status" value="1"/>
</dbReference>
<feature type="domain" description="F-BAR" evidence="10">
    <location>
        <begin position="15"/>
        <end position="225"/>
    </location>
</feature>
<dbReference type="SMART" id="SM00324">
    <property type="entry name" value="RhoGAP"/>
    <property type="match status" value="1"/>
</dbReference>
<dbReference type="FunFam" id="2.30.30.40:FF:000005">
    <property type="entry name" value="SLIT-ROBO Rho GTPase-activating protein 1 isoform 2"/>
    <property type="match status" value="1"/>
</dbReference>
<feature type="domain" description="SH3" evidence="8">
    <location>
        <begin position="693"/>
        <end position="752"/>
    </location>
</feature>
<dbReference type="GO" id="GO:0005096">
    <property type="term" value="F:GTPase activator activity"/>
    <property type="evidence" value="ECO:0007669"/>
    <property type="project" value="UniProtKB-KW"/>
</dbReference>
<dbReference type="InterPro" id="IPR035648">
    <property type="entry name" value="srGAP1/2/3_SH3"/>
</dbReference>
<dbReference type="AlphaFoldDB" id="A0A8C4N880"/>
<evidence type="ECO:0000256" key="3">
    <source>
        <dbReference type="ARBA" id="ARBA00022553"/>
    </source>
</evidence>
<dbReference type="GO" id="GO:0007165">
    <property type="term" value="P:signal transduction"/>
    <property type="evidence" value="ECO:0007669"/>
    <property type="project" value="InterPro"/>
</dbReference>
<dbReference type="PROSITE" id="PS50002">
    <property type="entry name" value="SH3"/>
    <property type="match status" value="1"/>
</dbReference>